<keyword evidence="4" id="KW-1185">Reference proteome</keyword>
<dbReference type="AlphaFoldDB" id="A0AAD8YUM3"/>
<keyword evidence="2" id="KW-1133">Transmembrane helix</keyword>
<evidence type="ECO:0000256" key="1">
    <source>
        <dbReference type="SAM" id="MobiDB-lite"/>
    </source>
</evidence>
<protein>
    <recommendedName>
        <fullName evidence="5">ZP domain-containing protein</fullName>
    </recommendedName>
</protein>
<feature type="region of interest" description="Disordered" evidence="1">
    <location>
        <begin position="376"/>
        <end position="406"/>
    </location>
</feature>
<evidence type="ECO:0008006" key="5">
    <source>
        <dbReference type="Google" id="ProtNLM"/>
    </source>
</evidence>
<feature type="transmembrane region" description="Helical" evidence="2">
    <location>
        <begin position="324"/>
        <end position="346"/>
    </location>
</feature>
<keyword evidence="2" id="KW-0472">Membrane</keyword>
<reference evidence="3" key="1">
    <citation type="submission" date="2023-03" db="EMBL/GenBank/DDBJ databases">
        <title>Electrophorus voltai genome.</title>
        <authorList>
            <person name="Bian C."/>
        </authorList>
    </citation>
    <scope>NUCLEOTIDE SEQUENCE</scope>
    <source>
        <strain evidence="3">CB-2022</strain>
        <tissue evidence="3">Muscle</tissue>
    </source>
</reference>
<comment type="caution">
    <text evidence="3">The sequence shown here is derived from an EMBL/GenBank/DDBJ whole genome shotgun (WGS) entry which is preliminary data.</text>
</comment>
<evidence type="ECO:0000313" key="3">
    <source>
        <dbReference type="EMBL" id="KAK1787693.1"/>
    </source>
</evidence>
<name>A0AAD8YUM3_9TELE</name>
<feature type="compositionally biased region" description="Low complexity" evidence="1">
    <location>
        <begin position="381"/>
        <end position="393"/>
    </location>
</feature>
<keyword evidence="2" id="KW-0812">Transmembrane</keyword>
<sequence>MMQLSACQLRWEAPSQKGLLQVKSEKHSVKSCLIGNSPEEVYIINIPDHVRIRNVSVDVGLSELKLVLRGPVGTYWRIKAQKVNFLTNNPIQLNDMFIPQMKNISDNAKEIKELALDYYKVKGITYTEIHLNSPTIRLEIKSKGHTSVTERPVDSITTPPPYIDMQLYASPDYMSPMDPSTKVQTNRMIYAEVSNMVHGSLNLNLKVAGCVVRSRNRQSEERMLSYKQESCAYRACYNSVRFSFSLETIKERDAGTWELECGITFCPMPEGPYSYLPPTGLGTGRGAAGTRSSSPLGHLLAGFLLLFAQLQIRLDPCFEFSLSSVLGIAFGGFLIGVLLVSALWFIKIRTGYPPALGLASTRSFFSGCPCTLTKRQPVPINSSPSENSSANGSMGSTQSTPTSSMA</sequence>
<accession>A0AAD8YUM3</accession>
<organism evidence="3 4">
    <name type="scientific">Electrophorus voltai</name>
    <dbReference type="NCBI Taxonomy" id="2609070"/>
    <lineage>
        <taxon>Eukaryota</taxon>
        <taxon>Metazoa</taxon>
        <taxon>Chordata</taxon>
        <taxon>Craniata</taxon>
        <taxon>Vertebrata</taxon>
        <taxon>Euteleostomi</taxon>
        <taxon>Actinopterygii</taxon>
        <taxon>Neopterygii</taxon>
        <taxon>Teleostei</taxon>
        <taxon>Ostariophysi</taxon>
        <taxon>Gymnotiformes</taxon>
        <taxon>Gymnotoidei</taxon>
        <taxon>Gymnotidae</taxon>
        <taxon>Electrophorus</taxon>
    </lineage>
</organism>
<feature type="compositionally biased region" description="Polar residues" evidence="1">
    <location>
        <begin position="394"/>
        <end position="406"/>
    </location>
</feature>
<gene>
    <name evidence="3" type="ORF">P4O66_016185</name>
</gene>
<dbReference type="Proteomes" id="UP001239994">
    <property type="component" value="Unassembled WGS sequence"/>
</dbReference>
<evidence type="ECO:0000313" key="4">
    <source>
        <dbReference type="Proteomes" id="UP001239994"/>
    </source>
</evidence>
<proteinExistence type="predicted"/>
<dbReference type="EMBL" id="JAROKS010000023">
    <property type="protein sequence ID" value="KAK1787693.1"/>
    <property type="molecule type" value="Genomic_DNA"/>
</dbReference>
<evidence type="ECO:0000256" key="2">
    <source>
        <dbReference type="SAM" id="Phobius"/>
    </source>
</evidence>